<reference evidence="2 3" key="1">
    <citation type="submission" date="2024-06" db="EMBL/GenBank/DDBJ databases">
        <title>The Natural Products Discovery Center: Release of the First 8490 Sequenced Strains for Exploring Actinobacteria Biosynthetic Diversity.</title>
        <authorList>
            <person name="Kalkreuter E."/>
            <person name="Kautsar S.A."/>
            <person name="Yang D."/>
            <person name="Bader C.D."/>
            <person name="Teijaro C.N."/>
            <person name="Fluegel L."/>
            <person name="Davis C.M."/>
            <person name="Simpson J.R."/>
            <person name="Lauterbach L."/>
            <person name="Steele A.D."/>
            <person name="Gui C."/>
            <person name="Meng S."/>
            <person name="Li G."/>
            <person name="Viehrig K."/>
            <person name="Ye F."/>
            <person name="Su P."/>
            <person name="Kiefer A.F."/>
            <person name="Nichols A."/>
            <person name="Cepeda A.J."/>
            <person name="Yan W."/>
            <person name="Fan B."/>
            <person name="Jiang Y."/>
            <person name="Adhikari A."/>
            <person name="Zheng C.-J."/>
            <person name="Schuster L."/>
            <person name="Cowan T.M."/>
            <person name="Smanski M.J."/>
            <person name="Chevrette M.G."/>
            <person name="De Carvalho L.P.S."/>
            <person name="Shen B."/>
        </authorList>
    </citation>
    <scope>NUCLEOTIDE SEQUENCE [LARGE SCALE GENOMIC DNA]</scope>
    <source>
        <strain evidence="2 3">NPDC000837</strain>
    </source>
</reference>
<keyword evidence="3" id="KW-1185">Reference proteome</keyword>
<evidence type="ECO:0000313" key="2">
    <source>
        <dbReference type="EMBL" id="MER6616134.1"/>
    </source>
</evidence>
<organism evidence="2 3">
    <name type="scientific">Streptomyces xantholiticus</name>
    <dbReference type="NCBI Taxonomy" id="68285"/>
    <lineage>
        <taxon>Bacteria</taxon>
        <taxon>Bacillati</taxon>
        <taxon>Actinomycetota</taxon>
        <taxon>Actinomycetes</taxon>
        <taxon>Kitasatosporales</taxon>
        <taxon>Streptomycetaceae</taxon>
        <taxon>Streptomyces</taxon>
    </lineage>
</organism>
<dbReference type="Proteomes" id="UP001445472">
    <property type="component" value="Unassembled WGS sequence"/>
</dbReference>
<comment type="caution">
    <text evidence="2">The sequence shown here is derived from an EMBL/GenBank/DDBJ whole genome shotgun (WGS) entry which is preliminary data.</text>
</comment>
<evidence type="ECO:0000313" key="3">
    <source>
        <dbReference type="Proteomes" id="UP001445472"/>
    </source>
</evidence>
<dbReference type="RefSeq" id="WP_351977528.1">
    <property type="nucleotide sequence ID" value="NZ_JBEPBX010000021.1"/>
</dbReference>
<sequence length="40" mass="3849">MSDAPAAAGLLTDTMPAPSLPLPSAGGIPSVGGEAIEETR</sequence>
<feature type="region of interest" description="Disordered" evidence="1">
    <location>
        <begin position="1"/>
        <end position="40"/>
    </location>
</feature>
<name>A0ABV1UZB4_9ACTN</name>
<accession>A0ABV1UZB4</accession>
<protein>
    <submittedName>
        <fullName evidence="2">Uncharacterized protein</fullName>
    </submittedName>
</protein>
<evidence type="ECO:0000256" key="1">
    <source>
        <dbReference type="SAM" id="MobiDB-lite"/>
    </source>
</evidence>
<dbReference type="EMBL" id="JBEPBX010000021">
    <property type="protein sequence ID" value="MER6616134.1"/>
    <property type="molecule type" value="Genomic_DNA"/>
</dbReference>
<proteinExistence type="predicted"/>
<gene>
    <name evidence="2" type="ORF">ABT276_22750</name>
</gene>